<evidence type="ECO:0000313" key="5">
    <source>
        <dbReference type="Proteomes" id="UP000663879"/>
    </source>
</evidence>
<evidence type="ECO:0000256" key="1">
    <source>
        <dbReference type="ARBA" id="ARBA00022737"/>
    </source>
</evidence>
<dbReference type="PANTHER" id="PTHR23050">
    <property type="entry name" value="CALCIUM BINDING PROTEIN"/>
    <property type="match status" value="1"/>
</dbReference>
<dbReference type="InterPro" id="IPR050145">
    <property type="entry name" value="Centrin_CML-like"/>
</dbReference>
<comment type="caution">
    <text evidence="4">The sequence shown here is derived from an EMBL/GenBank/DDBJ whole genome shotgun (WGS) entry which is preliminary data.</text>
</comment>
<dbReference type="EMBL" id="CAJNOC010000645">
    <property type="protein sequence ID" value="CAF0786772.1"/>
    <property type="molecule type" value="Genomic_DNA"/>
</dbReference>
<proteinExistence type="predicted"/>
<feature type="domain" description="EF-hand" evidence="3">
    <location>
        <begin position="43"/>
        <end position="78"/>
    </location>
</feature>
<dbReference type="Gene3D" id="1.10.238.10">
    <property type="entry name" value="EF-hand"/>
    <property type="match status" value="3"/>
</dbReference>
<protein>
    <recommendedName>
        <fullName evidence="3">EF-hand domain-containing protein</fullName>
    </recommendedName>
</protein>
<dbReference type="OrthoDB" id="26525at2759"/>
<dbReference type="PROSITE" id="PS50222">
    <property type="entry name" value="EF_HAND_2"/>
    <property type="match status" value="4"/>
</dbReference>
<gene>
    <name evidence="4" type="ORF">OXX778_LOCUS5761</name>
</gene>
<accession>A0A813RW28</accession>
<dbReference type="InterPro" id="IPR018247">
    <property type="entry name" value="EF_Hand_1_Ca_BS"/>
</dbReference>
<dbReference type="GO" id="GO:0005509">
    <property type="term" value="F:calcium ion binding"/>
    <property type="evidence" value="ECO:0007669"/>
    <property type="project" value="InterPro"/>
</dbReference>
<evidence type="ECO:0000256" key="2">
    <source>
        <dbReference type="ARBA" id="ARBA00022837"/>
    </source>
</evidence>
<dbReference type="Pfam" id="PF13499">
    <property type="entry name" value="EF-hand_7"/>
    <property type="match status" value="2"/>
</dbReference>
<organism evidence="4 5">
    <name type="scientific">Brachionus calyciflorus</name>
    <dbReference type="NCBI Taxonomy" id="104777"/>
    <lineage>
        <taxon>Eukaryota</taxon>
        <taxon>Metazoa</taxon>
        <taxon>Spiralia</taxon>
        <taxon>Gnathifera</taxon>
        <taxon>Rotifera</taxon>
        <taxon>Eurotatoria</taxon>
        <taxon>Monogononta</taxon>
        <taxon>Pseudotrocha</taxon>
        <taxon>Ploima</taxon>
        <taxon>Brachionidae</taxon>
        <taxon>Brachionus</taxon>
    </lineage>
</organism>
<sequence>MSNLTRTQEKELKEAFDIFDRDHSGSISARELKAVFKNLEISASDQDIKNAMKQMDINNDGEISFSEFSRVMEAQFYRKYTHEEIRAAFDHFDKDKSGYISADELRMTLSKMGKTFRKDEVDKMIKSIDKDGDGRISINEFMDLLN</sequence>
<feature type="domain" description="EF-hand" evidence="3">
    <location>
        <begin position="80"/>
        <end position="115"/>
    </location>
</feature>
<dbReference type="AlphaFoldDB" id="A0A813RW28"/>
<name>A0A813RW28_9BILA</name>
<feature type="domain" description="EF-hand" evidence="3">
    <location>
        <begin position="116"/>
        <end position="146"/>
    </location>
</feature>
<feature type="domain" description="EF-hand" evidence="3">
    <location>
        <begin position="7"/>
        <end position="42"/>
    </location>
</feature>
<keyword evidence="2" id="KW-0106">Calcium</keyword>
<keyword evidence="5" id="KW-1185">Reference proteome</keyword>
<dbReference type="SMART" id="SM00054">
    <property type="entry name" value="EFh"/>
    <property type="match status" value="4"/>
</dbReference>
<dbReference type="SUPFAM" id="SSF47473">
    <property type="entry name" value="EF-hand"/>
    <property type="match status" value="1"/>
</dbReference>
<dbReference type="InterPro" id="IPR011992">
    <property type="entry name" value="EF-hand-dom_pair"/>
</dbReference>
<dbReference type="FunFam" id="1.10.238.10:FF:000001">
    <property type="entry name" value="Calmodulin 1"/>
    <property type="match status" value="2"/>
</dbReference>
<dbReference type="PROSITE" id="PS00018">
    <property type="entry name" value="EF_HAND_1"/>
    <property type="match status" value="4"/>
</dbReference>
<evidence type="ECO:0000313" key="4">
    <source>
        <dbReference type="EMBL" id="CAF0786772.1"/>
    </source>
</evidence>
<dbReference type="InterPro" id="IPR002048">
    <property type="entry name" value="EF_hand_dom"/>
</dbReference>
<dbReference type="CDD" id="cd00051">
    <property type="entry name" value="EFh"/>
    <property type="match status" value="1"/>
</dbReference>
<keyword evidence="1" id="KW-0677">Repeat</keyword>
<dbReference type="Proteomes" id="UP000663879">
    <property type="component" value="Unassembled WGS sequence"/>
</dbReference>
<reference evidence="4" key="1">
    <citation type="submission" date="2021-02" db="EMBL/GenBank/DDBJ databases">
        <authorList>
            <person name="Nowell W R."/>
        </authorList>
    </citation>
    <scope>NUCLEOTIDE SEQUENCE</scope>
    <source>
        <strain evidence="4">Ploen Becks lab</strain>
    </source>
</reference>
<evidence type="ECO:0000259" key="3">
    <source>
        <dbReference type="PROSITE" id="PS50222"/>
    </source>
</evidence>